<gene>
    <name evidence="1" type="ORF">PHPALM_12566</name>
</gene>
<name>A0A2P4XZG8_9STRA</name>
<evidence type="ECO:0000313" key="2">
    <source>
        <dbReference type="Proteomes" id="UP000237271"/>
    </source>
</evidence>
<sequence>MDPVSALVVEQGYRRHNEHIHLARLIAFALTQPPEPSDSTQRQAILHAESASALVDILRGQYQPPNSSAELTQLRVDMHSAEASNASFQKRLGTALDLIAQLKLETSERECYIWEREIAKSVGLITSFRKALTASGAELKQARTAQLAEVTANRSALHAAALTVKARDEEFMTLSKPVIERD</sequence>
<dbReference type="OrthoDB" id="128563at2759"/>
<protein>
    <submittedName>
        <fullName evidence="1">Uncharacterized protein</fullName>
    </submittedName>
</protein>
<reference evidence="1 2" key="1">
    <citation type="journal article" date="2017" name="Genome Biol. Evol.">
        <title>Phytophthora megakarya and P. palmivora, closely related causal agents of cacao black pod rot, underwent increases in genome sizes and gene numbers by different mechanisms.</title>
        <authorList>
            <person name="Ali S.S."/>
            <person name="Shao J."/>
            <person name="Lary D.J."/>
            <person name="Kronmiller B."/>
            <person name="Shen D."/>
            <person name="Strem M.D."/>
            <person name="Amoako-Attah I."/>
            <person name="Akrofi A.Y."/>
            <person name="Begoude B.A."/>
            <person name="Ten Hoopen G.M."/>
            <person name="Coulibaly K."/>
            <person name="Kebe B.I."/>
            <person name="Melnick R.L."/>
            <person name="Guiltinan M.J."/>
            <person name="Tyler B.M."/>
            <person name="Meinhardt L.W."/>
            <person name="Bailey B.A."/>
        </authorList>
    </citation>
    <scope>NUCLEOTIDE SEQUENCE [LARGE SCALE GENOMIC DNA]</scope>
    <source>
        <strain evidence="2">sbr112.9</strain>
    </source>
</reference>
<keyword evidence="2" id="KW-1185">Reference proteome</keyword>
<dbReference type="AlphaFoldDB" id="A0A2P4XZG8"/>
<organism evidence="1 2">
    <name type="scientific">Phytophthora palmivora</name>
    <dbReference type="NCBI Taxonomy" id="4796"/>
    <lineage>
        <taxon>Eukaryota</taxon>
        <taxon>Sar</taxon>
        <taxon>Stramenopiles</taxon>
        <taxon>Oomycota</taxon>
        <taxon>Peronosporomycetes</taxon>
        <taxon>Peronosporales</taxon>
        <taxon>Peronosporaceae</taxon>
        <taxon>Phytophthora</taxon>
    </lineage>
</organism>
<dbReference type="EMBL" id="NCKW01006704">
    <property type="protein sequence ID" value="POM70937.1"/>
    <property type="molecule type" value="Genomic_DNA"/>
</dbReference>
<comment type="caution">
    <text evidence="1">The sequence shown here is derived from an EMBL/GenBank/DDBJ whole genome shotgun (WGS) entry which is preliminary data.</text>
</comment>
<evidence type="ECO:0000313" key="1">
    <source>
        <dbReference type="EMBL" id="POM70937.1"/>
    </source>
</evidence>
<proteinExistence type="predicted"/>
<dbReference type="Proteomes" id="UP000237271">
    <property type="component" value="Unassembled WGS sequence"/>
</dbReference>
<accession>A0A2P4XZG8</accession>